<organism evidence="1 3">
    <name type="scientific">Roseovarius indicus</name>
    <dbReference type="NCBI Taxonomy" id="540747"/>
    <lineage>
        <taxon>Bacteria</taxon>
        <taxon>Pseudomonadati</taxon>
        <taxon>Pseudomonadota</taxon>
        <taxon>Alphaproteobacteria</taxon>
        <taxon>Rhodobacterales</taxon>
        <taxon>Roseobacteraceae</taxon>
        <taxon>Roseovarius</taxon>
    </lineage>
</organism>
<dbReference type="AlphaFoldDB" id="A0A0T5P1Q3"/>
<protein>
    <submittedName>
        <fullName evidence="1">Uncharacterized protein</fullName>
    </submittedName>
</protein>
<reference evidence="2 4" key="2">
    <citation type="submission" date="2018-08" db="EMBL/GenBank/DDBJ databases">
        <title>Genetic Globetrotter - A new plasmid hitch-hiking vast phylogenetic and geographic distances.</title>
        <authorList>
            <person name="Vollmers J."/>
            <person name="Petersen J."/>
        </authorList>
    </citation>
    <scope>NUCLEOTIDE SEQUENCE [LARGE SCALE GENOMIC DNA]</scope>
    <source>
        <strain evidence="2 4">DSM 26383</strain>
        <plasmid evidence="4">pridsm_01</plasmid>
        <plasmid evidence="2">pRIdsm_01</plasmid>
    </source>
</reference>
<dbReference type="EMBL" id="LAXI01000028">
    <property type="protein sequence ID" value="KRS15058.1"/>
    <property type="molecule type" value="Genomic_DNA"/>
</dbReference>
<dbReference type="Proteomes" id="UP000325785">
    <property type="component" value="Plasmid pRIdsm_01"/>
</dbReference>
<accession>A0A0T5P1Q3</accession>
<evidence type="ECO:0000313" key="4">
    <source>
        <dbReference type="Proteomes" id="UP000325785"/>
    </source>
</evidence>
<gene>
    <name evidence="2" type="ORF">RIdsm_05667</name>
    <name evidence="1" type="ORF">XM52_25615</name>
</gene>
<dbReference type="KEGG" id="rid:RIdsm_05667"/>
<dbReference type="PATRIC" id="fig|540747.5.peg.3480"/>
<evidence type="ECO:0000313" key="2">
    <source>
        <dbReference type="EMBL" id="QEW29821.1"/>
    </source>
</evidence>
<dbReference type="EMBL" id="CP031599">
    <property type="protein sequence ID" value="QEW29821.1"/>
    <property type="molecule type" value="Genomic_DNA"/>
</dbReference>
<evidence type="ECO:0000313" key="3">
    <source>
        <dbReference type="Proteomes" id="UP000051401"/>
    </source>
</evidence>
<geneLocation type="plasmid" evidence="2">
    <name>pRIdsm_01</name>
</geneLocation>
<evidence type="ECO:0000313" key="1">
    <source>
        <dbReference type="EMBL" id="KRS15058.1"/>
    </source>
</evidence>
<geneLocation type="plasmid" evidence="4">
    <name>pridsm_01</name>
</geneLocation>
<keyword evidence="3" id="KW-1185">Reference proteome</keyword>
<keyword evidence="2" id="KW-0614">Plasmid</keyword>
<reference evidence="1 3" key="1">
    <citation type="submission" date="2015-04" db="EMBL/GenBank/DDBJ databases">
        <title>The draft genome sequence of Roseovarius indicus B108T.</title>
        <authorList>
            <person name="Li G."/>
            <person name="Lai Q."/>
            <person name="Shao Z."/>
            <person name="Yan P."/>
        </authorList>
    </citation>
    <scope>NUCLEOTIDE SEQUENCE [LARGE SCALE GENOMIC DNA]</scope>
    <source>
        <strain evidence="1 3">B108</strain>
    </source>
</reference>
<proteinExistence type="predicted"/>
<dbReference type="Proteomes" id="UP000051401">
    <property type="component" value="Unassembled WGS sequence"/>
</dbReference>
<sequence>MVPQPSREAMFMPLGRPHGLRAGLAGLGHDGAGFGGIRDRVAPCDPAITGSSGQNETALPIEDCQDARSVFRCDIFGVNDCPLVA</sequence>
<dbReference type="STRING" id="540747.SAMN04488031_11955"/>
<name>A0A0T5P1Q3_9RHOB</name>